<reference evidence="2 3" key="1">
    <citation type="submission" date="2017-11" db="EMBL/GenBank/DDBJ databases">
        <title>Genomic Encyclopedia of Archaeal and Bacterial Type Strains, Phase II (KMG-II): From Individual Species to Whole Genera.</title>
        <authorList>
            <person name="Goeker M."/>
        </authorList>
    </citation>
    <scope>NUCLEOTIDE SEQUENCE [LARGE SCALE GENOMIC DNA]</scope>
    <source>
        <strain evidence="2 3">DSM 25478</strain>
    </source>
</reference>
<dbReference type="AlphaFoldDB" id="A0A2M9CZ56"/>
<evidence type="ECO:0000256" key="1">
    <source>
        <dbReference type="SAM" id="SignalP"/>
    </source>
</evidence>
<feature type="signal peptide" evidence="1">
    <location>
        <begin position="1"/>
        <end position="27"/>
    </location>
</feature>
<dbReference type="EMBL" id="PGFE01000001">
    <property type="protein sequence ID" value="PJJ77190.1"/>
    <property type="molecule type" value="Genomic_DNA"/>
</dbReference>
<keyword evidence="3" id="KW-1185">Reference proteome</keyword>
<organism evidence="2 3">
    <name type="scientific">Sediminihabitans luteus</name>
    <dbReference type="NCBI Taxonomy" id="1138585"/>
    <lineage>
        <taxon>Bacteria</taxon>
        <taxon>Bacillati</taxon>
        <taxon>Actinomycetota</taxon>
        <taxon>Actinomycetes</taxon>
        <taxon>Micrococcales</taxon>
        <taxon>Cellulomonadaceae</taxon>
        <taxon>Sediminihabitans</taxon>
    </lineage>
</organism>
<proteinExistence type="predicted"/>
<evidence type="ECO:0000313" key="2">
    <source>
        <dbReference type="EMBL" id="PJJ77190.1"/>
    </source>
</evidence>
<name>A0A2M9CZ56_9CELL</name>
<feature type="chain" id="PRO_5014999989" evidence="1">
    <location>
        <begin position="28"/>
        <end position="99"/>
    </location>
</feature>
<evidence type="ECO:0000313" key="3">
    <source>
        <dbReference type="Proteomes" id="UP000231693"/>
    </source>
</evidence>
<comment type="caution">
    <text evidence="2">The sequence shown here is derived from an EMBL/GenBank/DDBJ whole genome shotgun (WGS) entry which is preliminary data.</text>
</comment>
<keyword evidence="1" id="KW-0732">Signal</keyword>
<sequence length="99" mass="9866">MKKHLAPAAAALIALGMVVVPAGAASAAVKNGTFSCGSRIVAVTASAPTQVSLTVDGYSASQRSAQGAAVTLYAYDGVATYSARSTDSSVAVSFRCLPR</sequence>
<accession>A0A2M9CZ56</accession>
<dbReference type="Proteomes" id="UP000231693">
    <property type="component" value="Unassembled WGS sequence"/>
</dbReference>
<dbReference type="OrthoDB" id="9954271at2"/>
<gene>
    <name evidence="2" type="ORF">CLV28_0404</name>
</gene>
<protein>
    <submittedName>
        <fullName evidence="2">Uncharacterized protein</fullName>
    </submittedName>
</protein>
<dbReference type="RefSeq" id="WP_100421617.1">
    <property type="nucleotide sequence ID" value="NZ_BOOX01000004.1"/>
</dbReference>